<feature type="transmembrane region" description="Helical" evidence="1">
    <location>
        <begin position="111"/>
        <end position="128"/>
    </location>
</feature>
<protein>
    <submittedName>
        <fullName evidence="2">Uncharacterized protein</fullName>
    </submittedName>
</protein>
<name>A0A2K9B1R1_BIFBR</name>
<evidence type="ECO:0000313" key="3">
    <source>
        <dbReference type="Proteomes" id="UP000232491"/>
    </source>
</evidence>
<sequence length="173" mass="20021">MLRWDRVYKYRRIIRRISTTPIPANRNAITGTFEGLIESECSEMAECVLRGSFDFGTSARIGRQRNRLRRFARSPFLVRSDEGRRFLDEADSYLDSFFANVDGESRFADRLLMFVVSAATVLALFSSSRGDYDSIRITLLVFSVPALFMMFLARIPRPLWSGRNRLLLFNKVL</sequence>
<accession>A0A2K9B1R1</accession>
<gene>
    <name evidence="2" type="ORF">BB215W447A_1196</name>
</gene>
<dbReference type="Proteomes" id="UP000232491">
    <property type="component" value="Chromosome"/>
</dbReference>
<dbReference type="EMBL" id="CP021558">
    <property type="protein sequence ID" value="AUE03212.1"/>
    <property type="molecule type" value="Genomic_DNA"/>
</dbReference>
<dbReference type="AlphaFoldDB" id="A0A2K9B1R1"/>
<evidence type="ECO:0000256" key="1">
    <source>
        <dbReference type="SAM" id="Phobius"/>
    </source>
</evidence>
<keyword evidence="1" id="KW-0812">Transmembrane</keyword>
<proteinExistence type="predicted"/>
<feature type="transmembrane region" description="Helical" evidence="1">
    <location>
        <begin position="134"/>
        <end position="155"/>
    </location>
</feature>
<keyword evidence="1" id="KW-0472">Membrane</keyword>
<evidence type="ECO:0000313" key="2">
    <source>
        <dbReference type="EMBL" id="AUE03212.1"/>
    </source>
</evidence>
<reference evidence="2 3" key="1">
    <citation type="submission" date="2017-05" db="EMBL/GenBank/DDBJ databases">
        <title>Comparative genomics and methylome analysis of the gut commensal Bifidobacterium breve.</title>
        <authorList>
            <person name="Bottacini F."/>
            <person name="Morrissey R."/>
            <person name="Roberts R.J."/>
            <person name="James K."/>
            <person name="van Breen J."/>
            <person name="Egan M."/>
            <person name="Lambert J."/>
            <person name="van Limpt K."/>
            <person name="Stanton C."/>
            <person name="Knol J."/>
            <person name="O' Connell Motherway M."/>
            <person name="van Sinderen D."/>
        </authorList>
    </citation>
    <scope>NUCLEOTIDE SEQUENCE [LARGE SCALE GENOMIC DNA]</scope>
    <source>
        <strain evidence="2 3">215W447a</strain>
    </source>
</reference>
<organism evidence="2 3">
    <name type="scientific">Bifidobacterium breve</name>
    <dbReference type="NCBI Taxonomy" id="1685"/>
    <lineage>
        <taxon>Bacteria</taxon>
        <taxon>Bacillati</taxon>
        <taxon>Actinomycetota</taxon>
        <taxon>Actinomycetes</taxon>
        <taxon>Bifidobacteriales</taxon>
        <taxon>Bifidobacteriaceae</taxon>
        <taxon>Bifidobacterium</taxon>
    </lineage>
</organism>
<keyword evidence="1" id="KW-1133">Transmembrane helix</keyword>